<dbReference type="AlphaFoldDB" id="A0A6A5VTW8"/>
<protein>
    <submittedName>
        <fullName evidence="3">Uncharacterized protein</fullName>
    </submittedName>
</protein>
<feature type="compositionally biased region" description="Basic and acidic residues" evidence="1">
    <location>
        <begin position="1"/>
        <end position="16"/>
    </location>
</feature>
<reference evidence="3" key="1">
    <citation type="journal article" date="2020" name="Stud. Mycol.">
        <title>101 Dothideomycetes genomes: a test case for predicting lifestyles and emergence of pathogens.</title>
        <authorList>
            <person name="Haridas S."/>
            <person name="Albert R."/>
            <person name="Binder M."/>
            <person name="Bloem J."/>
            <person name="Labutti K."/>
            <person name="Salamov A."/>
            <person name="Andreopoulos B."/>
            <person name="Baker S."/>
            <person name="Barry K."/>
            <person name="Bills G."/>
            <person name="Bluhm B."/>
            <person name="Cannon C."/>
            <person name="Castanera R."/>
            <person name="Culley D."/>
            <person name="Daum C."/>
            <person name="Ezra D."/>
            <person name="Gonzalez J."/>
            <person name="Henrissat B."/>
            <person name="Kuo A."/>
            <person name="Liang C."/>
            <person name="Lipzen A."/>
            <person name="Lutzoni F."/>
            <person name="Magnuson J."/>
            <person name="Mondo S."/>
            <person name="Nolan M."/>
            <person name="Ohm R."/>
            <person name="Pangilinan J."/>
            <person name="Park H.-J."/>
            <person name="Ramirez L."/>
            <person name="Alfaro M."/>
            <person name="Sun H."/>
            <person name="Tritt A."/>
            <person name="Yoshinaga Y."/>
            <person name="Zwiers L.-H."/>
            <person name="Turgeon B."/>
            <person name="Goodwin S."/>
            <person name="Spatafora J."/>
            <person name="Crous P."/>
            <person name="Grigoriev I."/>
        </authorList>
    </citation>
    <scope>NUCLEOTIDE SEQUENCE</scope>
    <source>
        <strain evidence="3">CBS 107.79</strain>
    </source>
</reference>
<accession>A0A6A5VTW8</accession>
<feature type="transmembrane region" description="Helical" evidence="2">
    <location>
        <begin position="148"/>
        <end position="173"/>
    </location>
</feature>
<dbReference type="OrthoDB" id="3935400at2759"/>
<sequence length="356" mass="37854">MPRSDRGDAGKRRGDGHPPWVTDDDQMASSSLTATAHRPIPTDEDDNNDHSYGPPSLVTWGKPSSIPPWSPPWELPWFSSIYARPDTLVTSTASTTSSHAVYQGMPTATSVASVSEILPSATVSATVAPGFGGSIGDTERKQDSESNVGVYAAAGVVPVFMICIIGFGVFFCLQRRRKQRQIAAAQANVQEMKFQQPTVQAYAAPPVPVLRGLPSYAAPPNDTQAPASLPPVILGPISAGSDGSYMTGIDTSEVLSTRSERTGLGDPFADGNSLLEEPPPPYKPRSIVSHKSSLGMPRSSLSMSSQHSGASQRSRVPPLRNPFEDPREDDNAVSQMSGSTLNRNQDNVSAVSDLSH</sequence>
<feature type="compositionally biased region" description="Polar residues" evidence="1">
    <location>
        <begin position="299"/>
        <end position="314"/>
    </location>
</feature>
<evidence type="ECO:0000313" key="4">
    <source>
        <dbReference type="Proteomes" id="UP000800036"/>
    </source>
</evidence>
<feature type="region of interest" description="Disordered" evidence="1">
    <location>
        <begin position="260"/>
        <end position="356"/>
    </location>
</feature>
<feature type="region of interest" description="Disordered" evidence="1">
    <location>
        <begin position="1"/>
        <end position="56"/>
    </location>
</feature>
<evidence type="ECO:0000256" key="2">
    <source>
        <dbReference type="SAM" id="Phobius"/>
    </source>
</evidence>
<feature type="compositionally biased region" description="Polar residues" evidence="1">
    <location>
        <begin position="332"/>
        <end position="356"/>
    </location>
</feature>
<gene>
    <name evidence="3" type="ORF">BU23DRAFT_594387</name>
</gene>
<name>A0A6A5VTW8_9PLEO</name>
<evidence type="ECO:0000256" key="1">
    <source>
        <dbReference type="SAM" id="MobiDB-lite"/>
    </source>
</evidence>
<keyword evidence="4" id="KW-1185">Reference proteome</keyword>
<keyword evidence="2" id="KW-0472">Membrane</keyword>
<keyword evidence="2" id="KW-0812">Transmembrane</keyword>
<organism evidence="3 4">
    <name type="scientific">Bimuria novae-zelandiae CBS 107.79</name>
    <dbReference type="NCBI Taxonomy" id="1447943"/>
    <lineage>
        <taxon>Eukaryota</taxon>
        <taxon>Fungi</taxon>
        <taxon>Dikarya</taxon>
        <taxon>Ascomycota</taxon>
        <taxon>Pezizomycotina</taxon>
        <taxon>Dothideomycetes</taxon>
        <taxon>Pleosporomycetidae</taxon>
        <taxon>Pleosporales</taxon>
        <taxon>Massarineae</taxon>
        <taxon>Didymosphaeriaceae</taxon>
        <taxon>Bimuria</taxon>
    </lineage>
</organism>
<dbReference type="Proteomes" id="UP000800036">
    <property type="component" value="Unassembled WGS sequence"/>
</dbReference>
<keyword evidence="2" id="KW-1133">Transmembrane helix</keyword>
<evidence type="ECO:0000313" key="3">
    <source>
        <dbReference type="EMBL" id="KAF1980029.1"/>
    </source>
</evidence>
<dbReference type="EMBL" id="ML976656">
    <property type="protein sequence ID" value="KAF1980029.1"/>
    <property type="molecule type" value="Genomic_DNA"/>
</dbReference>
<proteinExistence type="predicted"/>